<dbReference type="AlphaFoldDB" id="A0A6A5YGS2"/>
<dbReference type="EMBL" id="ML977366">
    <property type="protein sequence ID" value="KAF2106150.1"/>
    <property type="molecule type" value="Genomic_DNA"/>
</dbReference>
<organism evidence="1 2">
    <name type="scientific">Lophiotrema nucula</name>
    <dbReference type="NCBI Taxonomy" id="690887"/>
    <lineage>
        <taxon>Eukaryota</taxon>
        <taxon>Fungi</taxon>
        <taxon>Dikarya</taxon>
        <taxon>Ascomycota</taxon>
        <taxon>Pezizomycotina</taxon>
        <taxon>Dothideomycetes</taxon>
        <taxon>Pleosporomycetidae</taxon>
        <taxon>Pleosporales</taxon>
        <taxon>Lophiotremataceae</taxon>
        <taxon>Lophiotrema</taxon>
    </lineage>
</organism>
<accession>A0A6A5YGS2</accession>
<protein>
    <submittedName>
        <fullName evidence="1">Uncharacterized protein</fullName>
    </submittedName>
</protein>
<proteinExistence type="predicted"/>
<reference evidence="1" key="1">
    <citation type="journal article" date="2020" name="Stud. Mycol.">
        <title>101 Dothideomycetes genomes: a test case for predicting lifestyles and emergence of pathogens.</title>
        <authorList>
            <person name="Haridas S."/>
            <person name="Albert R."/>
            <person name="Binder M."/>
            <person name="Bloem J."/>
            <person name="Labutti K."/>
            <person name="Salamov A."/>
            <person name="Andreopoulos B."/>
            <person name="Baker S."/>
            <person name="Barry K."/>
            <person name="Bills G."/>
            <person name="Bluhm B."/>
            <person name="Cannon C."/>
            <person name="Castanera R."/>
            <person name="Culley D."/>
            <person name="Daum C."/>
            <person name="Ezra D."/>
            <person name="Gonzalez J."/>
            <person name="Henrissat B."/>
            <person name="Kuo A."/>
            <person name="Liang C."/>
            <person name="Lipzen A."/>
            <person name="Lutzoni F."/>
            <person name="Magnuson J."/>
            <person name="Mondo S."/>
            <person name="Nolan M."/>
            <person name="Ohm R."/>
            <person name="Pangilinan J."/>
            <person name="Park H.-J."/>
            <person name="Ramirez L."/>
            <person name="Alfaro M."/>
            <person name="Sun H."/>
            <person name="Tritt A."/>
            <person name="Yoshinaga Y."/>
            <person name="Zwiers L.-H."/>
            <person name="Turgeon B."/>
            <person name="Goodwin S."/>
            <person name="Spatafora J."/>
            <person name="Crous P."/>
            <person name="Grigoriev I."/>
        </authorList>
    </citation>
    <scope>NUCLEOTIDE SEQUENCE</scope>
    <source>
        <strain evidence="1">CBS 627.86</strain>
    </source>
</reference>
<dbReference type="OrthoDB" id="3801236at2759"/>
<evidence type="ECO:0000313" key="1">
    <source>
        <dbReference type="EMBL" id="KAF2106150.1"/>
    </source>
</evidence>
<name>A0A6A5YGS2_9PLEO</name>
<dbReference type="Proteomes" id="UP000799770">
    <property type="component" value="Unassembled WGS sequence"/>
</dbReference>
<gene>
    <name evidence="1" type="ORF">BDV96DRAFT_675776</name>
</gene>
<evidence type="ECO:0000313" key="2">
    <source>
        <dbReference type="Proteomes" id="UP000799770"/>
    </source>
</evidence>
<keyword evidence="2" id="KW-1185">Reference proteome</keyword>
<sequence length="280" mass="32198">MTKGLLTPRQLPHFRGSALTFITYLQLVATFSIQTNAPQNISPASGSTGNIKMSSNIQPLGPSFARGWRALSDELRLKIFEFILVLERELRKDYSPLKWGEPWSQDLVALLACSEVSQLARETFYSRNTFLVDAWARPTVNDAFQQIPFRHGQHLRRLHIRQQPMDETWLLIRTLAQCLSCFPVLQKVKLSLPIAWLSGWYTISRLCDFMQRNPVMLDVKSLKVTFDHDDWAVARSLTKQFYGSLTVDPEGSTSPTWTASKTWKTRDGKIVRSWAIFYKK</sequence>